<dbReference type="RefSeq" id="WP_130476020.1">
    <property type="nucleotide sequence ID" value="NZ_SFCC01000007.1"/>
</dbReference>
<gene>
    <name evidence="1" type="ORF">EWH70_15095</name>
</gene>
<name>A0A4Q7J7Z6_9PSEU</name>
<dbReference type="OrthoDB" id="4335506at2"/>
<dbReference type="Proteomes" id="UP000292003">
    <property type="component" value="Unassembled WGS sequence"/>
</dbReference>
<dbReference type="AlphaFoldDB" id="A0A4Q7J7Z6"/>
<keyword evidence="2" id="KW-1185">Reference proteome</keyword>
<reference evidence="1 2" key="1">
    <citation type="submission" date="2019-02" db="EMBL/GenBank/DDBJ databases">
        <title>Draft genome sequence of Amycolatopsis sp. 8-3EHSu isolated from roots of Suaeda maritima.</title>
        <authorList>
            <person name="Duangmal K."/>
            <person name="Chantavorakit T."/>
        </authorList>
    </citation>
    <scope>NUCLEOTIDE SEQUENCE [LARGE SCALE GENOMIC DNA]</scope>
    <source>
        <strain evidence="1 2">8-3EHSu</strain>
    </source>
</reference>
<evidence type="ECO:0000313" key="1">
    <source>
        <dbReference type="EMBL" id="RZQ63016.1"/>
    </source>
</evidence>
<organism evidence="1 2">
    <name type="scientific">Amycolatopsis suaedae</name>
    <dbReference type="NCBI Taxonomy" id="2510978"/>
    <lineage>
        <taxon>Bacteria</taxon>
        <taxon>Bacillati</taxon>
        <taxon>Actinomycetota</taxon>
        <taxon>Actinomycetes</taxon>
        <taxon>Pseudonocardiales</taxon>
        <taxon>Pseudonocardiaceae</taxon>
        <taxon>Amycolatopsis</taxon>
    </lineage>
</organism>
<evidence type="ECO:0000313" key="2">
    <source>
        <dbReference type="Proteomes" id="UP000292003"/>
    </source>
</evidence>
<dbReference type="EMBL" id="SFCC01000007">
    <property type="protein sequence ID" value="RZQ63016.1"/>
    <property type="molecule type" value="Genomic_DNA"/>
</dbReference>
<accession>A0A4Q7J7Z6</accession>
<comment type="caution">
    <text evidence="1">The sequence shown here is derived from an EMBL/GenBank/DDBJ whole genome shotgun (WGS) entry which is preliminary data.</text>
</comment>
<protein>
    <submittedName>
        <fullName evidence="1">Uncharacterized protein</fullName>
    </submittedName>
</protein>
<proteinExistence type="predicted"/>
<sequence>MLAGVAETLTRDGWLVVLPSRRYSPLADEQNDGAGRAIWVEAQWERPRELAAKAEQALGGPADLLVAWVHDSYRRSVMEVVEPLLAPDAPVVEVRDANTTPATDPPPDPLLARRPTQQVLLGTVSEVDEHRSLGHAEIAEGMLTAVHRAVEGKPSSIHQIGQRRPVLTR</sequence>